<dbReference type="EMBL" id="CP144745">
    <property type="protein sequence ID" value="WVZ49223.1"/>
    <property type="molecule type" value="Genomic_DNA"/>
</dbReference>
<dbReference type="Proteomes" id="UP001341281">
    <property type="component" value="Chromosome 01"/>
</dbReference>
<dbReference type="AlphaFoldDB" id="A0AAQ3SCG3"/>
<keyword evidence="3" id="KW-1185">Reference proteome</keyword>
<sequence>MRTRRTPRARRDLTARSGSRNDRAMANRREGWWFLRWGAMEFLEQPNMEDIVETSLRWQGQADCDVVDELDDESPYAVAVRFIRSNPKTWSDPKTQEDVQATPAAGSIHQSFTISRLQTSLADNSLTFNSLWSSLDVLKQLVGHCRLQATPRQLAASITVTA</sequence>
<protein>
    <submittedName>
        <fullName evidence="2">Uncharacterized protein</fullName>
    </submittedName>
</protein>
<feature type="region of interest" description="Disordered" evidence="1">
    <location>
        <begin position="1"/>
        <end position="21"/>
    </location>
</feature>
<gene>
    <name evidence="2" type="ORF">U9M48_000600</name>
</gene>
<feature type="compositionally biased region" description="Basic and acidic residues" evidence="1">
    <location>
        <begin position="9"/>
        <end position="21"/>
    </location>
</feature>
<reference evidence="2 3" key="1">
    <citation type="submission" date="2024-02" db="EMBL/GenBank/DDBJ databases">
        <title>High-quality chromosome-scale genome assembly of Pensacola bahiagrass (Paspalum notatum Flugge var. saurae).</title>
        <authorList>
            <person name="Vega J.M."/>
            <person name="Podio M."/>
            <person name="Orjuela J."/>
            <person name="Siena L.A."/>
            <person name="Pessino S.C."/>
            <person name="Combes M.C."/>
            <person name="Mariac C."/>
            <person name="Albertini E."/>
            <person name="Pupilli F."/>
            <person name="Ortiz J.P.A."/>
            <person name="Leblanc O."/>
        </authorList>
    </citation>
    <scope>NUCLEOTIDE SEQUENCE [LARGE SCALE GENOMIC DNA]</scope>
    <source>
        <strain evidence="2">R1</strain>
        <tissue evidence="2">Leaf</tissue>
    </source>
</reference>
<evidence type="ECO:0000313" key="2">
    <source>
        <dbReference type="EMBL" id="WVZ49223.1"/>
    </source>
</evidence>
<evidence type="ECO:0000313" key="3">
    <source>
        <dbReference type="Proteomes" id="UP001341281"/>
    </source>
</evidence>
<evidence type="ECO:0000256" key="1">
    <source>
        <dbReference type="SAM" id="MobiDB-lite"/>
    </source>
</evidence>
<name>A0AAQ3SCG3_PASNO</name>
<accession>A0AAQ3SCG3</accession>
<organism evidence="2 3">
    <name type="scientific">Paspalum notatum var. saurae</name>
    <dbReference type="NCBI Taxonomy" id="547442"/>
    <lineage>
        <taxon>Eukaryota</taxon>
        <taxon>Viridiplantae</taxon>
        <taxon>Streptophyta</taxon>
        <taxon>Embryophyta</taxon>
        <taxon>Tracheophyta</taxon>
        <taxon>Spermatophyta</taxon>
        <taxon>Magnoliopsida</taxon>
        <taxon>Liliopsida</taxon>
        <taxon>Poales</taxon>
        <taxon>Poaceae</taxon>
        <taxon>PACMAD clade</taxon>
        <taxon>Panicoideae</taxon>
        <taxon>Andropogonodae</taxon>
        <taxon>Paspaleae</taxon>
        <taxon>Paspalinae</taxon>
        <taxon>Paspalum</taxon>
    </lineage>
</organism>
<proteinExistence type="predicted"/>